<name>G2E0Y1_9GAMM</name>
<keyword evidence="3" id="KW-1185">Reference proteome</keyword>
<feature type="signal peptide" evidence="1">
    <location>
        <begin position="1"/>
        <end position="27"/>
    </location>
</feature>
<dbReference type="eggNOG" id="ENOG50316DV">
    <property type="taxonomic scope" value="Bacteria"/>
</dbReference>
<evidence type="ECO:0000313" key="2">
    <source>
        <dbReference type="EMBL" id="EGV31618.1"/>
    </source>
</evidence>
<dbReference type="STRING" id="765913.ThidrDRAFT_1819"/>
<evidence type="ECO:0000256" key="1">
    <source>
        <dbReference type="SAM" id="SignalP"/>
    </source>
</evidence>
<dbReference type="OrthoDB" id="5769122at2"/>
<keyword evidence="1" id="KW-0732">Signal</keyword>
<sequence length="190" mass="19728">MLRKVFTRLCVGVLTVGSLGVLPMASAQTSVPVAGAATSTTLSGTVTVVNVEKRMLTIKTDEGRFVVLRVPPEVKRLDQIKIGNALTVTKTQLLLLDLVKGDAPAGVGVDKESSMIQGPANKPSGAIIDSVTIKGVVESVDQKASTVTVRGPAEVRTFKVEDPALLDAVAPGDGVTATYATVIDGEVTFQ</sequence>
<dbReference type="AlphaFoldDB" id="G2E0Y1"/>
<reference evidence="2 3" key="1">
    <citation type="submission" date="2011-06" db="EMBL/GenBank/DDBJ databases">
        <title>The draft genome of Thiorhodococcus drewsii AZ1.</title>
        <authorList>
            <consortium name="US DOE Joint Genome Institute (JGI-PGF)"/>
            <person name="Lucas S."/>
            <person name="Han J."/>
            <person name="Lapidus A."/>
            <person name="Cheng J.-F."/>
            <person name="Goodwin L."/>
            <person name="Pitluck S."/>
            <person name="Peters L."/>
            <person name="Land M.L."/>
            <person name="Hauser L."/>
            <person name="Vogl K."/>
            <person name="Liu Z."/>
            <person name="Imhoff J."/>
            <person name="Thiel V."/>
            <person name="Frigaard N.-U."/>
            <person name="Bryant D.A."/>
            <person name="Woyke T.J."/>
        </authorList>
    </citation>
    <scope>NUCLEOTIDE SEQUENCE [LARGE SCALE GENOMIC DNA]</scope>
    <source>
        <strain evidence="2 3">AZ1</strain>
    </source>
</reference>
<dbReference type="EMBL" id="AFWT01000011">
    <property type="protein sequence ID" value="EGV31618.1"/>
    <property type="molecule type" value="Genomic_DNA"/>
</dbReference>
<organism evidence="2 3">
    <name type="scientific">Thiorhodococcus drewsii AZ1</name>
    <dbReference type="NCBI Taxonomy" id="765913"/>
    <lineage>
        <taxon>Bacteria</taxon>
        <taxon>Pseudomonadati</taxon>
        <taxon>Pseudomonadota</taxon>
        <taxon>Gammaproteobacteria</taxon>
        <taxon>Chromatiales</taxon>
        <taxon>Chromatiaceae</taxon>
        <taxon>Thiorhodococcus</taxon>
    </lineage>
</organism>
<protein>
    <recommendedName>
        <fullName evidence="4">Copper-binding protein</fullName>
    </recommendedName>
</protein>
<gene>
    <name evidence="2" type="ORF">ThidrDRAFT_1819</name>
</gene>
<proteinExistence type="predicted"/>
<evidence type="ECO:0008006" key="4">
    <source>
        <dbReference type="Google" id="ProtNLM"/>
    </source>
</evidence>
<dbReference type="RefSeq" id="WP_007040533.1">
    <property type="nucleotide sequence ID" value="NZ_AFWT01000011.1"/>
</dbReference>
<comment type="caution">
    <text evidence="2">The sequence shown here is derived from an EMBL/GenBank/DDBJ whole genome shotgun (WGS) entry which is preliminary data.</text>
</comment>
<dbReference type="Proteomes" id="UP000004200">
    <property type="component" value="Unassembled WGS sequence"/>
</dbReference>
<evidence type="ECO:0000313" key="3">
    <source>
        <dbReference type="Proteomes" id="UP000004200"/>
    </source>
</evidence>
<feature type="chain" id="PRO_5003428866" description="Copper-binding protein" evidence="1">
    <location>
        <begin position="28"/>
        <end position="190"/>
    </location>
</feature>
<accession>G2E0Y1</accession>